<organism evidence="3 4">
    <name type="scientific">Roseospirillum parvum</name>
    <dbReference type="NCBI Taxonomy" id="83401"/>
    <lineage>
        <taxon>Bacteria</taxon>
        <taxon>Pseudomonadati</taxon>
        <taxon>Pseudomonadota</taxon>
        <taxon>Alphaproteobacteria</taxon>
        <taxon>Rhodospirillales</taxon>
        <taxon>Rhodospirillaceae</taxon>
        <taxon>Roseospirillum</taxon>
    </lineage>
</organism>
<evidence type="ECO:0000313" key="3">
    <source>
        <dbReference type="EMBL" id="SDG87175.1"/>
    </source>
</evidence>
<protein>
    <submittedName>
        <fullName evidence="3">Ser/Thr protein kinase RdoA involved in Cpx stress response, MazF antagonist</fullName>
    </submittedName>
</protein>
<feature type="domain" description="Aminoglycoside phosphotransferase" evidence="2">
    <location>
        <begin position="35"/>
        <end position="272"/>
    </location>
</feature>
<dbReference type="SUPFAM" id="SSF56112">
    <property type="entry name" value="Protein kinase-like (PK-like)"/>
    <property type="match status" value="1"/>
</dbReference>
<dbReference type="GO" id="GO:0009088">
    <property type="term" value="P:threonine biosynthetic process"/>
    <property type="evidence" value="ECO:0007669"/>
    <property type="project" value="TreeGrafter"/>
</dbReference>
<proteinExistence type="inferred from homology"/>
<evidence type="ECO:0000313" key="4">
    <source>
        <dbReference type="Proteomes" id="UP000217076"/>
    </source>
</evidence>
<gene>
    <name evidence="3" type="ORF">SAMN05421742_10383</name>
</gene>
<keyword evidence="3" id="KW-0808">Transferase</keyword>
<dbReference type="InterPro" id="IPR011009">
    <property type="entry name" value="Kinase-like_dom_sf"/>
</dbReference>
<dbReference type="Gene3D" id="3.90.1200.10">
    <property type="match status" value="1"/>
</dbReference>
<dbReference type="RefSeq" id="WP_092616747.1">
    <property type="nucleotide sequence ID" value="NZ_FNCV01000003.1"/>
</dbReference>
<dbReference type="OrthoDB" id="241498at2"/>
<dbReference type="GO" id="GO:0004413">
    <property type="term" value="F:homoserine kinase activity"/>
    <property type="evidence" value="ECO:0007669"/>
    <property type="project" value="TreeGrafter"/>
</dbReference>
<comment type="similarity">
    <text evidence="1">Belongs to the pseudomonas-type ThrB family.</text>
</comment>
<dbReference type="Pfam" id="PF01636">
    <property type="entry name" value="APH"/>
    <property type="match status" value="1"/>
</dbReference>
<evidence type="ECO:0000259" key="2">
    <source>
        <dbReference type="Pfam" id="PF01636"/>
    </source>
</evidence>
<evidence type="ECO:0000256" key="1">
    <source>
        <dbReference type="ARBA" id="ARBA00038240"/>
    </source>
</evidence>
<sequence length="330" mass="36732">MNDTPTPPPSAPVADWAIATWDLPTDTRATLINLSENATYRLDDGRGQPRGALRLHRPGYQDPAAIRSELAWVRAIQTEGDVHPPRPLAGRDGALIQSWPGTAGHGARQAVLFAWEPGEEPREDSPELKHHFVELGAVAARLHRQVAGWTPPADFTRQTWDLDTTLGDRPLWGDWRQGIGMDGETERLFGRTIERLARRLDSLGRAAEHFSLCHADLRLANLLVAGPRLTVLDFDDCGFTWHLYDAATTVSFFEHHPEVPELLAAWVRGYRQVRPLSDDEVGEIPSFVLLRRLLLVAWIGSHQEAPLARQLGAAYTAGSAELCRAYLARH</sequence>
<keyword evidence="4" id="KW-1185">Reference proteome</keyword>
<dbReference type="PANTHER" id="PTHR21064:SF6">
    <property type="entry name" value="AMINOGLYCOSIDE PHOSPHOTRANSFERASE DOMAIN-CONTAINING PROTEIN"/>
    <property type="match status" value="1"/>
</dbReference>
<dbReference type="InterPro" id="IPR002575">
    <property type="entry name" value="Aminoglycoside_PTrfase"/>
</dbReference>
<dbReference type="STRING" id="83401.SAMN05421742_10383"/>
<dbReference type="EMBL" id="FNCV01000003">
    <property type="protein sequence ID" value="SDG87175.1"/>
    <property type="molecule type" value="Genomic_DNA"/>
</dbReference>
<dbReference type="AlphaFoldDB" id="A0A1G7XSF8"/>
<keyword evidence="3" id="KW-0418">Kinase</keyword>
<name>A0A1G7XSF8_9PROT</name>
<reference evidence="4" key="1">
    <citation type="submission" date="2016-10" db="EMBL/GenBank/DDBJ databases">
        <authorList>
            <person name="Varghese N."/>
            <person name="Submissions S."/>
        </authorList>
    </citation>
    <scope>NUCLEOTIDE SEQUENCE [LARGE SCALE GENOMIC DNA]</scope>
    <source>
        <strain evidence="4">930I</strain>
    </source>
</reference>
<accession>A0A1G7XSF8</accession>
<dbReference type="Proteomes" id="UP000217076">
    <property type="component" value="Unassembled WGS sequence"/>
</dbReference>
<dbReference type="PANTHER" id="PTHR21064">
    <property type="entry name" value="AMINOGLYCOSIDE PHOSPHOTRANSFERASE DOMAIN-CONTAINING PROTEIN-RELATED"/>
    <property type="match status" value="1"/>
</dbReference>
<dbReference type="InterPro" id="IPR050249">
    <property type="entry name" value="Pseudomonas-type_ThrB"/>
</dbReference>